<keyword evidence="1" id="KW-0472">Membrane</keyword>
<evidence type="ECO:0000313" key="3">
    <source>
        <dbReference type="Proteomes" id="UP001500393"/>
    </source>
</evidence>
<accession>A0ABN2C441</accession>
<evidence type="ECO:0008006" key="4">
    <source>
        <dbReference type="Google" id="ProtNLM"/>
    </source>
</evidence>
<reference evidence="2 3" key="1">
    <citation type="journal article" date="2019" name="Int. J. Syst. Evol. Microbiol.">
        <title>The Global Catalogue of Microorganisms (GCM) 10K type strain sequencing project: providing services to taxonomists for standard genome sequencing and annotation.</title>
        <authorList>
            <consortium name="The Broad Institute Genomics Platform"/>
            <consortium name="The Broad Institute Genome Sequencing Center for Infectious Disease"/>
            <person name="Wu L."/>
            <person name="Ma J."/>
        </authorList>
    </citation>
    <scope>NUCLEOTIDE SEQUENCE [LARGE SCALE GENOMIC DNA]</scope>
    <source>
        <strain evidence="2 3">JCM 14969</strain>
    </source>
</reference>
<feature type="transmembrane region" description="Helical" evidence="1">
    <location>
        <begin position="141"/>
        <end position="161"/>
    </location>
</feature>
<sequence>MLPTVVSTGRAAAAAGVLMTAGIQGEWLLDPQRDDGTVTNTPAFALLLTLSTLGFALLTVAVRGLRRESARRTRPARIGAVLSLVGAGLLTAFGLVALVTGVILDAPLELSFLLFALGMLLLSIGPIMWGLTLRRHSPAPGVWQLLVLAGAAAFAAIAIPADPWHDVALVGMFATWSAVGVLLLRNAHTGQIPAAHRLPQT</sequence>
<dbReference type="EMBL" id="BAAAOS010000005">
    <property type="protein sequence ID" value="GAA1552397.1"/>
    <property type="molecule type" value="Genomic_DNA"/>
</dbReference>
<organism evidence="2 3">
    <name type="scientific">Kribbella sancticallisti</name>
    <dbReference type="NCBI Taxonomy" id="460087"/>
    <lineage>
        <taxon>Bacteria</taxon>
        <taxon>Bacillati</taxon>
        <taxon>Actinomycetota</taxon>
        <taxon>Actinomycetes</taxon>
        <taxon>Propionibacteriales</taxon>
        <taxon>Kribbellaceae</taxon>
        <taxon>Kribbella</taxon>
    </lineage>
</organism>
<gene>
    <name evidence="2" type="ORF">GCM10009789_02500</name>
</gene>
<feature type="transmembrane region" description="Helical" evidence="1">
    <location>
        <begin position="78"/>
        <end position="104"/>
    </location>
</feature>
<feature type="transmembrane region" description="Helical" evidence="1">
    <location>
        <begin position="167"/>
        <end position="184"/>
    </location>
</feature>
<comment type="caution">
    <text evidence="2">The sequence shown here is derived from an EMBL/GenBank/DDBJ whole genome shotgun (WGS) entry which is preliminary data.</text>
</comment>
<feature type="transmembrane region" description="Helical" evidence="1">
    <location>
        <begin position="110"/>
        <end position="129"/>
    </location>
</feature>
<name>A0ABN2C441_9ACTN</name>
<keyword evidence="3" id="KW-1185">Reference proteome</keyword>
<proteinExistence type="predicted"/>
<keyword evidence="1" id="KW-1133">Transmembrane helix</keyword>
<dbReference type="Proteomes" id="UP001500393">
    <property type="component" value="Unassembled WGS sequence"/>
</dbReference>
<evidence type="ECO:0000256" key="1">
    <source>
        <dbReference type="SAM" id="Phobius"/>
    </source>
</evidence>
<evidence type="ECO:0000313" key="2">
    <source>
        <dbReference type="EMBL" id="GAA1552397.1"/>
    </source>
</evidence>
<dbReference type="RefSeq" id="WP_344208786.1">
    <property type="nucleotide sequence ID" value="NZ_BAAAOS010000005.1"/>
</dbReference>
<feature type="transmembrane region" description="Helical" evidence="1">
    <location>
        <begin position="43"/>
        <end position="66"/>
    </location>
</feature>
<protein>
    <recommendedName>
        <fullName evidence="4">DUF998 domain-containing protein</fullName>
    </recommendedName>
</protein>
<keyword evidence="1" id="KW-0812">Transmembrane</keyword>